<dbReference type="PRINTS" id="PR00090">
    <property type="entry name" value="RNGDIOXGNASE"/>
</dbReference>
<dbReference type="Gene3D" id="2.102.10.10">
    <property type="entry name" value="Rieske [2Fe-2S] iron-sulphur domain"/>
    <property type="match status" value="1"/>
</dbReference>
<evidence type="ECO:0000259" key="9">
    <source>
        <dbReference type="PROSITE" id="PS51296"/>
    </source>
</evidence>
<dbReference type="PANTHER" id="PTHR43756:SF1">
    <property type="entry name" value="3-PHENYLPROPIONATE_CINNAMIC ACID DIOXYGENASE SUBUNIT ALPHA"/>
    <property type="match status" value="1"/>
</dbReference>
<comment type="similarity">
    <text evidence="1">Belongs to the bacterial ring-hydroxylating dioxygenase alpha subunit family.</text>
</comment>
<keyword evidence="2" id="KW-0001">2Fe-2S</keyword>
<dbReference type="SUPFAM" id="SSF55961">
    <property type="entry name" value="Bet v1-like"/>
    <property type="match status" value="1"/>
</dbReference>
<evidence type="ECO:0000313" key="10">
    <source>
        <dbReference type="EMBL" id="GAA4987707.1"/>
    </source>
</evidence>
<accession>A0ABP9I5A5</accession>
<evidence type="ECO:0000256" key="3">
    <source>
        <dbReference type="ARBA" id="ARBA00022723"/>
    </source>
</evidence>
<keyword evidence="5" id="KW-0560">Oxidoreductase</keyword>
<dbReference type="Pfam" id="PF00848">
    <property type="entry name" value="Ring_hydroxyl_A"/>
    <property type="match status" value="1"/>
</dbReference>
<name>A0ABP9I5A5_9ACTN</name>
<dbReference type="SUPFAM" id="SSF50022">
    <property type="entry name" value="ISP domain"/>
    <property type="match status" value="1"/>
</dbReference>
<evidence type="ECO:0000256" key="4">
    <source>
        <dbReference type="ARBA" id="ARBA00022964"/>
    </source>
</evidence>
<evidence type="ECO:0000256" key="1">
    <source>
        <dbReference type="ARBA" id="ARBA00008751"/>
    </source>
</evidence>
<evidence type="ECO:0000313" key="11">
    <source>
        <dbReference type="Proteomes" id="UP001500466"/>
    </source>
</evidence>
<dbReference type="InterPro" id="IPR017941">
    <property type="entry name" value="Rieske_2Fe-2S"/>
</dbReference>
<organism evidence="10 11">
    <name type="scientific">Yinghuangia aomiensis</name>
    <dbReference type="NCBI Taxonomy" id="676205"/>
    <lineage>
        <taxon>Bacteria</taxon>
        <taxon>Bacillati</taxon>
        <taxon>Actinomycetota</taxon>
        <taxon>Actinomycetes</taxon>
        <taxon>Kitasatosporales</taxon>
        <taxon>Streptomycetaceae</taxon>
        <taxon>Yinghuangia</taxon>
    </lineage>
</organism>
<dbReference type="InterPro" id="IPR036922">
    <property type="entry name" value="Rieske_2Fe-2S_sf"/>
</dbReference>
<proteinExistence type="inferred from homology"/>
<dbReference type="Proteomes" id="UP001500466">
    <property type="component" value="Unassembled WGS sequence"/>
</dbReference>
<dbReference type="RefSeq" id="WP_345679658.1">
    <property type="nucleotide sequence ID" value="NZ_BAABHS010000034.1"/>
</dbReference>
<keyword evidence="6" id="KW-0408">Iron</keyword>
<feature type="domain" description="Rieske" evidence="9">
    <location>
        <begin position="43"/>
        <end position="123"/>
    </location>
</feature>
<protein>
    <submittedName>
        <fullName evidence="10">Aromatic ring-hydroxylating dioxygenase subunit alpha</fullName>
    </submittedName>
</protein>
<dbReference type="InterPro" id="IPR015881">
    <property type="entry name" value="ARHD_Rieske_2Fe_2S"/>
</dbReference>
<evidence type="ECO:0000256" key="7">
    <source>
        <dbReference type="ARBA" id="ARBA00023014"/>
    </source>
</evidence>
<dbReference type="Pfam" id="PF00355">
    <property type="entry name" value="Rieske"/>
    <property type="match status" value="1"/>
</dbReference>
<keyword evidence="11" id="KW-1185">Reference proteome</keyword>
<dbReference type="PANTHER" id="PTHR43756">
    <property type="entry name" value="CHOLINE MONOOXYGENASE, CHLOROPLASTIC"/>
    <property type="match status" value="1"/>
</dbReference>
<dbReference type="PROSITE" id="PS51296">
    <property type="entry name" value="RIESKE"/>
    <property type="match status" value="1"/>
</dbReference>
<dbReference type="InterPro" id="IPR015879">
    <property type="entry name" value="Ring_hydroxy_dOase_asu_C_dom"/>
</dbReference>
<evidence type="ECO:0000256" key="8">
    <source>
        <dbReference type="ARBA" id="ARBA00023027"/>
    </source>
</evidence>
<comment type="caution">
    <text evidence="10">The sequence shown here is derived from an EMBL/GenBank/DDBJ whole genome shotgun (WGS) entry which is preliminary data.</text>
</comment>
<keyword evidence="4 10" id="KW-0223">Dioxygenase</keyword>
<sequence>MTDLAARLAEIPGDLDQGLLPGYVFNDPQIHRLELDRLFTKAWCFVGHESEIPANGDYMVRNIGEDPFIVVRDDDGAVRVLLDACRHRGTRLCRADAGNTTNFRCPYHGWTYNTKGDLVGAPAINTAYKGLDKSQWGLIPAAQVETVHGLIFASLDPKAAPLDDYLGGMRWYLDLMFGLADGGMEVVGEPNRFVLDADWKIGADNFSGDDYHTVFLHKSMWDVGAITIPPVANMQGYHVHAAPGHSVTFSIADDEDDGGPQFWGYDPEITAAFRQGDLTAEQFAIARRSRICVGTVFPNLSFLMAPLTEDPAHAPTGLLSLRQWQPAGPGRMEIWNWVLAWKGTPEALRERAYQASIGTFGPAGLFEQDDTEPWQSITRMSGSAYGRAVGMKLNYQMGHQGAGIGSVREVTDFPGPGTVLAPRYEEGVQINFYRRWAHYLNGDA</sequence>
<dbReference type="GO" id="GO:0051213">
    <property type="term" value="F:dioxygenase activity"/>
    <property type="evidence" value="ECO:0007669"/>
    <property type="project" value="UniProtKB-KW"/>
</dbReference>
<dbReference type="PROSITE" id="PS00570">
    <property type="entry name" value="RING_HYDROXYL_ALPHA"/>
    <property type="match status" value="1"/>
</dbReference>
<evidence type="ECO:0000256" key="2">
    <source>
        <dbReference type="ARBA" id="ARBA00022714"/>
    </source>
</evidence>
<keyword evidence="7" id="KW-0411">Iron-sulfur</keyword>
<keyword evidence="8" id="KW-0520">NAD</keyword>
<evidence type="ECO:0000256" key="6">
    <source>
        <dbReference type="ARBA" id="ARBA00023004"/>
    </source>
</evidence>
<keyword evidence="3" id="KW-0479">Metal-binding</keyword>
<evidence type="ECO:0000256" key="5">
    <source>
        <dbReference type="ARBA" id="ARBA00023002"/>
    </source>
</evidence>
<dbReference type="Gene3D" id="3.90.380.10">
    <property type="entry name" value="Naphthalene 1,2-dioxygenase Alpha Subunit, Chain A, domain 1"/>
    <property type="match status" value="1"/>
</dbReference>
<reference evidence="11" key="1">
    <citation type="journal article" date="2019" name="Int. J. Syst. Evol. Microbiol.">
        <title>The Global Catalogue of Microorganisms (GCM) 10K type strain sequencing project: providing services to taxonomists for standard genome sequencing and annotation.</title>
        <authorList>
            <consortium name="The Broad Institute Genomics Platform"/>
            <consortium name="The Broad Institute Genome Sequencing Center for Infectious Disease"/>
            <person name="Wu L."/>
            <person name="Ma J."/>
        </authorList>
    </citation>
    <scope>NUCLEOTIDE SEQUENCE [LARGE SCALE GENOMIC DNA]</scope>
    <source>
        <strain evidence="11">JCM 17986</strain>
    </source>
</reference>
<dbReference type="InterPro" id="IPR001663">
    <property type="entry name" value="Rng_hydr_dOase-A"/>
</dbReference>
<dbReference type="EMBL" id="BAABHS010000034">
    <property type="protein sequence ID" value="GAA4987707.1"/>
    <property type="molecule type" value="Genomic_DNA"/>
</dbReference>
<gene>
    <name evidence="10" type="ORF">GCM10023205_68170</name>
</gene>